<organism evidence="2 3">
    <name type="scientific">Kalmanozyma brasiliensis (strain GHG001)</name>
    <name type="common">Yeast</name>
    <name type="synonym">Pseudozyma brasiliensis</name>
    <dbReference type="NCBI Taxonomy" id="1365824"/>
    <lineage>
        <taxon>Eukaryota</taxon>
        <taxon>Fungi</taxon>
        <taxon>Dikarya</taxon>
        <taxon>Basidiomycota</taxon>
        <taxon>Ustilaginomycotina</taxon>
        <taxon>Ustilaginomycetes</taxon>
        <taxon>Ustilaginales</taxon>
        <taxon>Ustilaginaceae</taxon>
        <taxon>Kalmanozyma</taxon>
    </lineage>
</organism>
<protein>
    <submittedName>
        <fullName evidence="2">Uncharacterized protein</fullName>
    </submittedName>
</protein>
<proteinExistence type="predicted"/>
<evidence type="ECO:0000256" key="1">
    <source>
        <dbReference type="SAM" id="SignalP"/>
    </source>
</evidence>
<gene>
    <name evidence="2" type="ORF">PSEUBRA_SCAF7g04573</name>
</gene>
<evidence type="ECO:0000313" key="2">
    <source>
        <dbReference type="EMBL" id="EST05029.1"/>
    </source>
</evidence>
<name>V5ESX0_KALBG</name>
<keyword evidence="1" id="KW-0732">Signal</keyword>
<dbReference type="EMBL" id="KI545893">
    <property type="protein sequence ID" value="EST05029.1"/>
    <property type="molecule type" value="Genomic_DNA"/>
</dbReference>
<dbReference type="Proteomes" id="UP000019377">
    <property type="component" value="Unassembled WGS sequence"/>
</dbReference>
<dbReference type="AlphaFoldDB" id="V5ESX0"/>
<sequence length="216" mass="24118">MKTIFLRLTATLFSIVVCLLPPSQAARLPPHDGIGPQLTPDLQRSPSAGLLEQSYAKPCLEPTPLIIDSDAYTSRCNEGKGPCFELVGTTMQAKIVEPWHEPLNMTEHVIVADSIAHYFDQVDIVVCTAFTMRDPSVAFTITFDVDSALRFRYMNYDAADGCYNVTLSRWKSKHRLSVGQKPGERELDTLNHEETGKRFCTDKLLITVEGVVLEEL</sequence>
<keyword evidence="3" id="KW-1185">Reference proteome</keyword>
<evidence type="ECO:0000313" key="3">
    <source>
        <dbReference type="Proteomes" id="UP000019377"/>
    </source>
</evidence>
<reference evidence="3" key="1">
    <citation type="journal article" date="2013" name="Genome Announc.">
        <title>Draft genome sequence of Pseudozyma brasiliensis sp. nov. strain GHG001, a high producer of endo-1,4-xylanase isolated from an insect pest of sugarcane.</title>
        <authorList>
            <person name="Oliveira J.V.D.C."/>
            <person name="dos Santos R.A.C."/>
            <person name="Borges T.A."/>
            <person name="Riano-Pachon D.M."/>
            <person name="Goldman G.H."/>
        </authorList>
    </citation>
    <scope>NUCLEOTIDE SEQUENCE [LARGE SCALE GENOMIC DNA]</scope>
    <source>
        <strain evidence="3">GHG001</strain>
    </source>
</reference>
<dbReference type="eggNOG" id="ENOG502THHD">
    <property type="taxonomic scope" value="Eukaryota"/>
</dbReference>
<dbReference type="OrthoDB" id="2545532at2759"/>
<feature type="signal peptide" evidence="1">
    <location>
        <begin position="1"/>
        <end position="25"/>
    </location>
</feature>
<accession>V5ESX0</accession>
<feature type="chain" id="PRO_5004734956" evidence="1">
    <location>
        <begin position="26"/>
        <end position="216"/>
    </location>
</feature>
<dbReference type="HOGENOM" id="CLU_111242_0_0_1"/>